<dbReference type="AlphaFoldDB" id="A0A1J1EAB6"/>
<dbReference type="KEGG" id="ise:JBKA6_0862"/>
<evidence type="ECO:0000313" key="1">
    <source>
        <dbReference type="EMBL" id="BAV94875.1"/>
    </source>
</evidence>
<evidence type="ECO:0000313" key="2">
    <source>
        <dbReference type="Proteomes" id="UP000243197"/>
    </source>
</evidence>
<dbReference type="PANTHER" id="PTHR37953">
    <property type="entry name" value="UPF0127 PROTEIN MJ1496"/>
    <property type="match status" value="1"/>
</dbReference>
<dbReference type="PANTHER" id="PTHR37953:SF1">
    <property type="entry name" value="UPF0127 PROTEIN MJ1496"/>
    <property type="match status" value="1"/>
</dbReference>
<keyword evidence="2" id="KW-1185">Reference proteome</keyword>
<proteinExistence type="predicted"/>
<dbReference type="EMBL" id="AP014564">
    <property type="protein sequence ID" value="BAV94875.1"/>
    <property type="molecule type" value="Genomic_DNA"/>
</dbReference>
<reference evidence="1 2" key="1">
    <citation type="submission" date="2014-03" db="EMBL/GenBank/DDBJ databases">
        <title>complete genome sequence of Flavobacteriaceae bacterium JBKA-6.</title>
        <authorList>
            <person name="Takano T."/>
            <person name="Nakamura Y."/>
            <person name="Takuma S."/>
            <person name="Yasuike M."/>
            <person name="Matsuyama T."/>
            <person name="Sakai T."/>
            <person name="Fujiwara A."/>
            <person name="Kimoto K."/>
            <person name="Fukuda Y."/>
            <person name="Kondo H."/>
            <person name="Hirono I."/>
            <person name="Nakayasu C."/>
        </authorList>
    </citation>
    <scope>NUCLEOTIDE SEQUENCE [LARGE SCALE GENOMIC DNA]</scope>
    <source>
        <strain evidence="1 2">JBKA-6</strain>
    </source>
</reference>
<accession>A0A1J1EAB6</accession>
<name>A0A1J1EAB6_9FLAO</name>
<evidence type="ECO:0008006" key="3">
    <source>
        <dbReference type="Google" id="ProtNLM"/>
    </source>
</evidence>
<dbReference type="Proteomes" id="UP000243197">
    <property type="component" value="Chromosome"/>
</dbReference>
<sequence length="152" mass="17692">MIIGTQLYKALSHEKVSKYKKAEVPFKKEGELSIFVQDREIKLDIEIANTDIERAQGLMYRSEMLENRGMLFIFEVDQVHSFWMKNTRIPLDILYINKDKEVINIVENARPKNTKNIPSSDGPCLYVLEINGGLSSKWNIKKGTKIDWIEKE</sequence>
<dbReference type="InterPro" id="IPR003795">
    <property type="entry name" value="DUF192"/>
</dbReference>
<dbReference type="Pfam" id="PF02643">
    <property type="entry name" value="DUF192"/>
    <property type="match status" value="1"/>
</dbReference>
<organism evidence="1 2">
    <name type="scientific">Ichthyobacterium seriolicida</name>
    <dbReference type="NCBI Taxonomy" id="242600"/>
    <lineage>
        <taxon>Bacteria</taxon>
        <taxon>Pseudomonadati</taxon>
        <taxon>Bacteroidota</taxon>
        <taxon>Flavobacteriia</taxon>
        <taxon>Flavobacteriales</taxon>
        <taxon>Ichthyobacteriaceae</taxon>
        <taxon>Ichthyobacterium</taxon>
    </lineage>
</organism>
<gene>
    <name evidence="1" type="ORF">JBKA6_0862</name>
</gene>
<dbReference type="InterPro" id="IPR038695">
    <property type="entry name" value="Saro_0823-like_sf"/>
</dbReference>
<dbReference type="Gene3D" id="2.60.120.1140">
    <property type="entry name" value="Protein of unknown function DUF192"/>
    <property type="match status" value="1"/>
</dbReference>
<protein>
    <recommendedName>
        <fullName evidence="3">DUF192 domain-containing protein</fullName>
    </recommendedName>
</protein>